<name>A0A0K9HGL5_GEOSE</name>
<gene>
    <name evidence="3" type="ORF">B4109_3184</name>
    <name evidence="4" type="ORF">D9548_10025</name>
    <name evidence="2" type="ORF">GS8_833</name>
</gene>
<dbReference type="Proteomes" id="UP000266922">
    <property type="component" value="Unassembled WGS sequence"/>
</dbReference>
<evidence type="ECO:0000313" key="5">
    <source>
        <dbReference type="Proteomes" id="UP000075424"/>
    </source>
</evidence>
<dbReference type="Proteomes" id="UP000773850">
    <property type="component" value="Unassembled WGS sequence"/>
</dbReference>
<evidence type="ECO:0000313" key="4">
    <source>
        <dbReference type="EMBL" id="RLQ13711.1"/>
    </source>
</evidence>
<reference evidence="3 5" key="1">
    <citation type="submission" date="2016-01" db="EMBL/GenBank/DDBJ databases">
        <title>Draft Genome Sequences of Seven Thermophilic Sporeformers Isolated from Foods.</title>
        <authorList>
            <person name="Berendsen E.M."/>
            <person name="Wells-Bennik M.H."/>
            <person name="Krawcyk A.O."/>
            <person name="De Jong A."/>
            <person name="Holsappel S."/>
            <person name="Eijlander R.T."/>
            <person name="Kuipers O.P."/>
        </authorList>
    </citation>
    <scope>NUCLEOTIDE SEQUENCE [LARGE SCALE GENOMIC DNA]</scope>
    <source>
        <strain evidence="3 5">B4109</strain>
    </source>
</reference>
<evidence type="ECO:0000313" key="3">
    <source>
        <dbReference type="EMBL" id="KYD25277.1"/>
    </source>
</evidence>
<dbReference type="EMBL" id="LUCS01000010">
    <property type="protein sequence ID" value="KAF6511864.1"/>
    <property type="molecule type" value="Genomic_DNA"/>
</dbReference>
<reference evidence="4 6" key="3">
    <citation type="submission" date="2018-10" db="EMBL/GenBank/DDBJ databases">
        <title>Geobacillus stearothermophilus in processing lines of powdered infant formula.</title>
        <authorList>
            <person name="Rhee M.S."/>
            <person name="Choi I.-G."/>
            <person name="Cho T.J."/>
            <person name="Park B."/>
        </authorList>
    </citation>
    <scope>NUCLEOTIDE SEQUENCE [LARGE SCALE GENOMIC DNA]</scope>
    <source>
        <strain evidence="4 6">FHS-PPGT130</strain>
    </source>
</reference>
<evidence type="ECO:0000313" key="7">
    <source>
        <dbReference type="Proteomes" id="UP000773850"/>
    </source>
</evidence>
<evidence type="ECO:0000313" key="6">
    <source>
        <dbReference type="Proteomes" id="UP000266922"/>
    </source>
</evidence>
<keyword evidence="1" id="KW-0472">Membrane</keyword>
<comment type="caution">
    <text evidence="4">The sequence shown here is derived from an EMBL/GenBank/DDBJ whole genome shotgun (WGS) entry which is preliminary data.</text>
</comment>
<dbReference type="PATRIC" id="fig|1422.14.peg.614"/>
<dbReference type="AlphaFoldDB" id="A0A0K9HGL5"/>
<proteinExistence type="predicted"/>
<feature type="transmembrane region" description="Helical" evidence="1">
    <location>
        <begin position="32"/>
        <end position="50"/>
    </location>
</feature>
<evidence type="ECO:0000313" key="2">
    <source>
        <dbReference type="EMBL" id="KAF6511864.1"/>
    </source>
</evidence>
<organism evidence="4 6">
    <name type="scientific">Geobacillus stearothermophilus</name>
    <name type="common">Bacillus stearothermophilus</name>
    <dbReference type="NCBI Taxonomy" id="1422"/>
    <lineage>
        <taxon>Bacteria</taxon>
        <taxon>Bacillati</taxon>
        <taxon>Bacillota</taxon>
        <taxon>Bacilli</taxon>
        <taxon>Bacillales</taxon>
        <taxon>Anoxybacillaceae</taxon>
        <taxon>Geobacillus</taxon>
    </lineage>
</organism>
<evidence type="ECO:0000256" key="1">
    <source>
        <dbReference type="SAM" id="Phobius"/>
    </source>
</evidence>
<dbReference type="EMBL" id="LQYV01000086">
    <property type="protein sequence ID" value="KYD25277.1"/>
    <property type="molecule type" value="Genomic_DNA"/>
</dbReference>
<sequence length="60" mass="7323">MKWLKKTDATDWFFLMLYLSWLSEIDFDDMTFLRWITLGLGIVWIVIVVIKYKLKFEGDE</sequence>
<dbReference type="EMBL" id="RCTJ01000033">
    <property type="protein sequence ID" value="RLQ13711.1"/>
    <property type="molecule type" value="Genomic_DNA"/>
</dbReference>
<protein>
    <submittedName>
        <fullName evidence="4">Uncharacterized protein</fullName>
    </submittedName>
</protein>
<accession>A0A0K9HGL5</accession>
<keyword evidence="1" id="KW-0812">Transmembrane</keyword>
<dbReference type="RefSeq" id="WP_014195546.1">
    <property type="nucleotide sequence ID" value="NZ_JARMSK010000062.1"/>
</dbReference>
<dbReference type="Proteomes" id="UP000075424">
    <property type="component" value="Unassembled WGS sequence"/>
</dbReference>
<keyword evidence="7" id="KW-1185">Reference proteome</keyword>
<keyword evidence="1" id="KW-1133">Transmembrane helix</keyword>
<reference evidence="2 7" key="2">
    <citation type="submission" date="2016-03" db="EMBL/GenBank/DDBJ databases">
        <title>Spore heat resistance.</title>
        <authorList>
            <person name="Boekhorst J."/>
            <person name="Berendsen E.M."/>
            <person name="Wells-Bennik M.H."/>
            <person name="Kuipers O.P."/>
        </authorList>
    </citation>
    <scope>NUCLEOTIDE SEQUENCE [LARGE SCALE GENOMIC DNA]</scope>
    <source>
        <strain evidence="2 7">GS8</strain>
    </source>
</reference>